<name>A0A180G1D5_PUCT1</name>
<reference evidence="3 4" key="3">
    <citation type="journal article" date="2017" name="G3 (Bethesda)">
        <title>Comparative analysis highlights variable genome content of wheat rusts and divergence of the mating loci.</title>
        <authorList>
            <person name="Cuomo C.A."/>
            <person name="Bakkeren G."/>
            <person name="Khalil H.B."/>
            <person name="Panwar V."/>
            <person name="Joly D."/>
            <person name="Linning R."/>
            <person name="Sakthikumar S."/>
            <person name="Song X."/>
            <person name="Adiconis X."/>
            <person name="Fan L."/>
            <person name="Goldberg J.M."/>
            <person name="Levin J.Z."/>
            <person name="Young S."/>
            <person name="Zeng Q."/>
            <person name="Anikster Y."/>
            <person name="Bruce M."/>
            <person name="Wang M."/>
            <person name="Yin C."/>
            <person name="McCallum B."/>
            <person name="Szabo L.J."/>
            <person name="Hulbert S."/>
            <person name="Chen X."/>
            <person name="Fellers J.P."/>
        </authorList>
    </citation>
    <scope>NUCLEOTIDE SEQUENCE</scope>
    <source>
        <strain evidence="4">Isolate 1-1 / race 1 (BBBD)</strain>
        <strain evidence="3">isolate 1-1 / race 1 (BBBD)</strain>
    </source>
</reference>
<feature type="compositionally biased region" description="Basic and acidic residues" evidence="1">
    <location>
        <begin position="1"/>
        <end position="10"/>
    </location>
</feature>
<evidence type="ECO:0000313" key="4">
    <source>
        <dbReference type="Proteomes" id="UP000005240"/>
    </source>
</evidence>
<proteinExistence type="predicted"/>
<feature type="compositionally biased region" description="Low complexity" evidence="1">
    <location>
        <begin position="42"/>
        <end position="53"/>
    </location>
</feature>
<sequence>MQKIEQDRRPKAPATSENPPVTVDDISKMLQSFEQRIEKKFSSAAVPSGGASSSKERGPMTFSGTYEADPARRKHEAPRPYKAPTVPPSAARRPAKKATAPDAGPDAEGSDMEEELFERTPAAPPADSVPMEDVPAESPAKPPTISPKVRFERGVTKDHPNAVEGMLKKVFDLSVPNVTVSELLAVAPSVAEGMKKWVSRRRVEIGSEELKVSSGTLAEGLETAGNDFEPRLYSCPLGYLACLAGDEESNVSPLVDSGSQLNLISDAMANKLNISLRVNFTSAVYGIGNQACELVGIAEDVHL</sequence>
<dbReference type="EMBL" id="ADAS02003135">
    <property type="protein sequence ID" value="OAV85653.1"/>
    <property type="molecule type" value="Genomic_DNA"/>
</dbReference>
<dbReference type="EnsemblFungi" id="PTTG_30364-t43_1">
    <property type="protein sequence ID" value="PTTG_30364-t43_1-p1"/>
    <property type="gene ID" value="PTTG_30364"/>
</dbReference>
<accession>A0A180G1D5</accession>
<feature type="region of interest" description="Disordered" evidence="1">
    <location>
        <begin position="41"/>
        <end position="147"/>
    </location>
</feature>
<keyword evidence="4" id="KW-1185">Reference proteome</keyword>
<evidence type="ECO:0000256" key="1">
    <source>
        <dbReference type="SAM" id="MobiDB-lite"/>
    </source>
</evidence>
<evidence type="ECO:0000313" key="2">
    <source>
        <dbReference type="EMBL" id="OAV85653.1"/>
    </source>
</evidence>
<feature type="region of interest" description="Disordered" evidence="1">
    <location>
        <begin position="1"/>
        <end position="24"/>
    </location>
</feature>
<evidence type="ECO:0008006" key="5">
    <source>
        <dbReference type="Google" id="ProtNLM"/>
    </source>
</evidence>
<reference evidence="2" key="2">
    <citation type="submission" date="2016-05" db="EMBL/GenBank/DDBJ databases">
        <title>Comparative analysis highlights variable genome content of wheat rusts and divergence of the mating loci.</title>
        <authorList>
            <person name="Cuomo C.A."/>
            <person name="Bakkeren G."/>
            <person name="Szabo L."/>
            <person name="Khalil H."/>
            <person name="Joly D."/>
            <person name="Goldberg J."/>
            <person name="Young S."/>
            <person name="Zeng Q."/>
            <person name="Fellers J."/>
        </authorList>
    </citation>
    <scope>NUCLEOTIDE SEQUENCE [LARGE SCALE GENOMIC DNA]</scope>
    <source>
        <strain evidence="2">1-1 BBBD Race 1</strain>
    </source>
</reference>
<gene>
    <name evidence="2" type="ORF">PTTG_30364</name>
</gene>
<dbReference type="AlphaFoldDB" id="A0A180G1D5"/>
<reference evidence="2" key="1">
    <citation type="submission" date="2009-11" db="EMBL/GenBank/DDBJ databases">
        <authorList>
            <consortium name="The Broad Institute Genome Sequencing Platform"/>
            <person name="Ward D."/>
            <person name="Feldgarden M."/>
            <person name="Earl A."/>
            <person name="Young S.K."/>
            <person name="Zeng Q."/>
            <person name="Koehrsen M."/>
            <person name="Alvarado L."/>
            <person name="Berlin A."/>
            <person name="Bochicchio J."/>
            <person name="Borenstein D."/>
            <person name="Chapman S.B."/>
            <person name="Chen Z."/>
            <person name="Engels R."/>
            <person name="Freedman E."/>
            <person name="Gellesch M."/>
            <person name="Goldberg J."/>
            <person name="Griggs A."/>
            <person name="Gujja S."/>
            <person name="Heilman E."/>
            <person name="Heiman D."/>
            <person name="Hepburn T."/>
            <person name="Howarth C."/>
            <person name="Jen D."/>
            <person name="Larson L."/>
            <person name="Lewis B."/>
            <person name="Mehta T."/>
            <person name="Park D."/>
            <person name="Pearson M."/>
            <person name="Roberts A."/>
            <person name="Saif S."/>
            <person name="Shea T."/>
            <person name="Shenoy N."/>
            <person name="Sisk P."/>
            <person name="Stolte C."/>
            <person name="Sykes S."/>
            <person name="Thomson T."/>
            <person name="Walk T."/>
            <person name="White J."/>
            <person name="Yandava C."/>
            <person name="Izard J."/>
            <person name="Baranova O.V."/>
            <person name="Blanton J.M."/>
            <person name="Tanner A.C."/>
            <person name="Dewhirst F.E."/>
            <person name="Haas B."/>
            <person name="Nusbaum C."/>
            <person name="Birren B."/>
        </authorList>
    </citation>
    <scope>NUCLEOTIDE SEQUENCE [LARGE SCALE GENOMIC DNA]</scope>
    <source>
        <strain evidence="2">1-1 BBBD Race 1</strain>
    </source>
</reference>
<protein>
    <recommendedName>
        <fullName evidence="5">Aspartic peptidase DDI1-type domain-containing protein</fullName>
    </recommendedName>
</protein>
<organism evidence="2">
    <name type="scientific">Puccinia triticina (isolate 1-1 / race 1 (BBBD))</name>
    <name type="common">Brown leaf rust fungus</name>
    <dbReference type="NCBI Taxonomy" id="630390"/>
    <lineage>
        <taxon>Eukaryota</taxon>
        <taxon>Fungi</taxon>
        <taxon>Dikarya</taxon>
        <taxon>Basidiomycota</taxon>
        <taxon>Pucciniomycotina</taxon>
        <taxon>Pucciniomycetes</taxon>
        <taxon>Pucciniales</taxon>
        <taxon>Pucciniaceae</taxon>
        <taxon>Puccinia</taxon>
    </lineage>
</organism>
<dbReference type="VEuPathDB" id="FungiDB:PTTG_30364"/>
<dbReference type="Proteomes" id="UP000005240">
    <property type="component" value="Unassembled WGS sequence"/>
</dbReference>
<evidence type="ECO:0000313" key="3">
    <source>
        <dbReference type="EnsemblFungi" id="PTTG_30364-t43_1-p1"/>
    </source>
</evidence>
<reference evidence="3" key="4">
    <citation type="submission" date="2025-05" db="UniProtKB">
        <authorList>
            <consortium name="EnsemblFungi"/>
        </authorList>
    </citation>
    <scope>IDENTIFICATION</scope>
    <source>
        <strain evidence="3">isolate 1-1 / race 1 (BBBD)</strain>
    </source>
</reference>
<feature type="compositionally biased region" description="Low complexity" evidence="1">
    <location>
        <begin position="88"/>
        <end position="103"/>
    </location>
</feature>